<evidence type="ECO:0000259" key="1">
    <source>
        <dbReference type="Pfam" id="PF03992"/>
    </source>
</evidence>
<accession>A0A8J3I950</accession>
<proteinExistence type="predicted"/>
<gene>
    <name evidence="2" type="ORF">KSX_58970</name>
</gene>
<dbReference type="SUPFAM" id="SSF54909">
    <property type="entry name" value="Dimeric alpha+beta barrel"/>
    <property type="match status" value="1"/>
</dbReference>
<sequence length="104" mass="12147">MQNVLIDIFIVPEESRTAFLEGTRGILAFLKTLPGFVEGYVYEKKAGASRYNIITTAVWESEEAFKNAQKVMAAENQRQHFNPQEKLKQWKVEIERAVYERFPY</sequence>
<reference evidence="2" key="1">
    <citation type="submission" date="2020-10" db="EMBL/GenBank/DDBJ databases">
        <title>Taxonomic study of unclassified bacteria belonging to the class Ktedonobacteria.</title>
        <authorList>
            <person name="Yabe S."/>
            <person name="Wang C.M."/>
            <person name="Zheng Y."/>
            <person name="Sakai Y."/>
            <person name="Cavaletti L."/>
            <person name="Monciardini P."/>
            <person name="Donadio S."/>
        </authorList>
    </citation>
    <scope>NUCLEOTIDE SEQUENCE</scope>
    <source>
        <strain evidence="2">SOSP1-1</strain>
    </source>
</reference>
<feature type="domain" description="ABM" evidence="1">
    <location>
        <begin position="8"/>
        <end position="69"/>
    </location>
</feature>
<comment type="caution">
    <text evidence="2">The sequence shown here is derived from an EMBL/GenBank/DDBJ whole genome shotgun (WGS) entry which is preliminary data.</text>
</comment>
<evidence type="ECO:0000313" key="3">
    <source>
        <dbReference type="Proteomes" id="UP000612362"/>
    </source>
</evidence>
<name>A0A8J3I950_9CHLR</name>
<dbReference type="Proteomes" id="UP000612362">
    <property type="component" value="Unassembled WGS sequence"/>
</dbReference>
<dbReference type="AlphaFoldDB" id="A0A8J3I950"/>
<keyword evidence="3" id="KW-1185">Reference proteome</keyword>
<dbReference type="InterPro" id="IPR007138">
    <property type="entry name" value="ABM_dom"/>
</dbReference>
<dbReference type="RefSeq" id="WP_220196975.1">
    <property type="nucleotide sequence ID" value="NZ_BNJF01000003.1"/>
</dbReference>
<dbReference type="InterPro" id="IPR011008">
    <property type="entry name" value="Dimeric_a/b-barrel"/>
</dbReference>
<dbReference type="Pfam" id="PF03992">
    <property type="entry name" value="ABM"/>
    <property type="match status" value="1"/>
</dbReference>
<dbReference type="Gene3D" id="3.30.70.100">
    <property type="match status" value="1"/>
</dbReference>
<organism evidence="2 3">
    <name type="scientific">Ktedonospora formicarum</name>
    <dbReference type="NCBI Taxonomy" id="2778364"/>
    <lineage>
        <taxon>Bacteria</taxon>
        <taxon>Bacillati</taxon>
        <taxon>Chloroflexota</taxon>
        <taxon>Ktedonobacteria</taxon>
        <taxon>Ktedonobacterales</taxon>
        <taxon>Ktedonobacteraceae</taxon>
        <taxon>Ktedonospora</taxon>
    </lineage>
</organism>
<dbReference type="EMBL" id="BNJF01000003">
    <property type="protein sequence ID" value="GHO47734.1"/>
    <property type="molecule type" value="Genomic_DNA"/>
</dbReference>
<evidence type="ECO:0000313" key="2">
    <source>
        <dbReference type="EMBL" id="GHO47734.1"/>
    </source>
</evidence>
<protein>
    <recommendedName>
        <fullName evidence="1">ABM domain-containing protein</fullName>
    </recommendedName>
</protein>